<sequence>MSSIDAAGTSPGDTATRPPAPGAPPAMPGAPVRARGVELLGEVAGSGYRQPPALVRRSDGQVVQLTKLLYLVLAAVDGVRTPEGIAELVGRQVRRAVTAENVQALCDRLRTLGLLRRADGSEPELRRANPLLALRFKYVVSDPEATNRLTAPFAALFAPVVVALVCLAFAAVCAWLLLEKGLGSATHHAFDRPGLLLLVFVLTVISAGFHEIGHAAAARYGGARPGAMGAGLYLIWPAFYTDVTDSYRLGRAGRVRTDLGGLYFNAVIAVLMFGAWRVSGWDAILLIIATQVLQMLRQLAPLVRFDGYHVLADLTGVPDLYRRIRPTLLALLPGRRADPEARALRPWARAVVTAWVVVVVPVLLGTLVLMVLALPRLLGTAAHSLREQAGLLGQHLGDGDVAGALVRLLAVVAIAVPVLGVVYLLARTVRQVLQRVWRGTAGRPGRRALAAAAALLAAGGLAWAWWPTPGAYRPVQAYERGALQDALPAALLERLPVALDRGTPTGLVEGRPGRAQVVWPSDTSLPAADAPELAVVLVPRADGDPAAQPPDAGTSAEPAWVFPFDRPLPPEEGDNQALAVNTEDGGTLYDVAFALVWADDDTVLNTNEAYALASCTDCTTVAVAFQVVLVVGQADVVVPQNLSAAVNYSCVECVTYALATQLVITLDGPVQDSTGARLAALWSEMQEFGRSIQDVPLAELQARLTAYEAQILEILREDPTARPAAEAPTPGGTASPGGAQSPEATPTATPGEPASTPSSTPTGGTTEKASPSAPATSATPTADPTGSATPSPTPTPSGDSTPTPTPSGTGTPEPTPTGKTDPTSTSAG</sequence>
<dbReference type="RefSeq" id="WP_152199580.1">
    <property type="nucleotide sequence ID" value="NZ_VUKF01000001.1"/>
</dbReference>
<gene>
    <name evidence="3" type="ORF">GB883_05845</name>
</gene>
<proteinExistence type="predicted"/>
<feature type="transmembrane region" description="Helical" evidence="2">
    <location>
        <begin position="221"/>
        <end position="240"/>
    </location>
</feature>
<feature type="compositionally biased region" description="Low complexity" evidence="1">
    <location>
        <begin position="721"/>
        <end position="828"/>
    </location>
</feature>
<evidence type="ECO:0000313" key="4">
    <source>
        <dbReference type="Proteomes" id="UP000451860"/>
    </source>
</evidence>
<reference evidence="3 4" key="1">
    <citation type="submission" date="2019-10" db="EMBL/GenBank/DDBJ databases">
        <title>Georgenia wutianyii sp. nov. and Georgenia yuyongxinii sp. nov. isolated from plateau pika (Ochotona curzoniae) in the Qinghai-Tibet plateau of China.</title>
        <authorList>
            <person name="Tian Z."/>
        </authorList>
    </citation>
    <scope>NUCLEOTIDE SEQUENCE [LARGE SCALE GENOMIC DNA]</scope>
    <source>
        <strain evidence="3 4">DSM 21501</strain>
    </source>
</reference>
<feature type="region of interest" description="Disordered" evidence="1">
    <location>
        <begin position="718"/>
        <end position="828"/>
    </location>
</feature>
<name>A0A7J5URD6_9MICO</name>
<dbReference type="Proteomes" id="UP000451860">
    <property type="component" value="Unassembled WGS sequence"/>
</dbReference>
<keyword evidence="2" id="KW-0812">Transmembrane</keyword>
<evidence type="ECO:0000256" key="1">
    <source>
        <dbReference type="SAM" id="MobiDB-lite"/>
    </source>
</evidence>
<feature type="transmembrane region" description="Helical" evidence="2">
    <location>
        <begin position="352"/>
        <end position="374"/>
    </location>
</feature>
<evidence type="ECO:0000313" key="3">
    <source>
        <dbReference type="EMBL" id="KAE8765012.1"/>
    </source>
</evidence>
<feature type="transmembrane region" description="Helical" evidence="2">
    <location>
        <begin position="153"/>
        <end position="178"/>
    </location>
</feature>
<feature type="transmembrane region" description="Helical" evidence="2">
    <location>
        <begin position="260"/>
        <end position="288"/>
    </location>
</feature>
<dbReference type="OrthoDB" id="4640801at2"/>
<feature type="transmembrane region" description="Helical" evidence="2">
    <location>
        <begin position="190"/>
        <end position="209"/>
    </location>
</feature>
<evidence type="ECO:0000256" key="2">
    <source>
        <dbReference type="SAM" id="Phobius"/>
    </source>
</evidence>
<feature type="transmembrane region" description="Helical" evidence="2">
    <location>
        <begin position="447"/>
        <end position="466"/>
    </location>
</feature>
<protein>
    <recommendedName>
        <fullName evidence="5">Peptide zinc metalloprotease protein</fullName>
    </recommendedName>
</protein>
<feature type="region of interest" description="Disordered" evidence="1">
    <location>
        <begin position="1"/>
        <end position="31"/>
    </location>
</feature>
<evidence type="ECO:0008006" key="5">
    <source>
        <dbReference type="Google" id="ProtNLM"/>
    </source>
</evidence>
<dbReference type="AlphaFoldDB" id="A0A7J5URD6"/>
<accession>A0A7J5URD6</accession>
<comment type="caution">
    <text evidence="3">The sequence shown here is derived from an EMBL/GenBank/DDBJ whole genome shotgun (WGS) entry which is preliminary data.</text>
</comment>
<keyword evidence="4" id="KW-1185">Reference proteome</keyword>
<organism evidence="3 4">
    <name type="scientific">Georgenia thermotolerans</name>
    <dbReference type="NCBI Taxonomy" id="527326"/>
    <lineage>
        <taxon>Bacteria</taxon>
        <taxon>Bacillati</taxon>
        <taxon>Actinomycetota</taxon>
        <taxon>Actinomycetes</taxon>
        <taxon>Micrococcales</taxon>
        <taxon>Bogoriellaceae</taxon>
        <taxon>Georgenia</taxon>
    </lineage>
</organism>
<feature type="compositionally biased region" description="Pro residues" evidence="1">
    <location>
        <begin position="18"/>
        <end position="28"/>
    </location>
</feature>
<keyword evidence="2" id="KW-0472">Membrane</keyword>
<keyword evidence="2" id="KW-1133">Transmembrane helix</keyword>
<feature type="transmembrane region" description="Helical" evidence="2">
    <location>
        <begin position="404"/>
        <end position="426"/>
    </location>
</feature>
<dbReference type="EMBL" id="WHJE01000017">
    <property type="protein sequence ID" value="KAE8765012.1"/>
    <property type="molecule type" value="Genomic_DNA"/>
</dbReference>